<dbReference type="PANTHER" id="PTHR33164">
    <property type="entry name" value="TRANSCRIPTIONAL REGULATOR, MARR FAMILY"/>
    <property type="match status" value="1"/>
</dbReference>
<dbReference type="InterPro" id="IPR036388">
    <property type="entry name" value="WH-like_DNA-bd_sf"/>
</dbReference>
<dbReference type="InterPro" id="IPR000835">
    <property type="entry name" value="HTH_MarR-typ"/>
</dbReference>
<evidence type="ECO:0000313" key="3">
    <source>
        <dbReference type="Proteomes" id="UP001162741"/>
    </source>
</evidence>
<dbReference type="RefSeq" id="WP_264280813.1">
    <property type="nucleotide sequence ID" value="NZ_CP107006.1"/>
</dbReference>
<dbReference type="SUPFAM" id="SSF46785">
    <property type="entry name" value="Winged helix' DNA-binding domain"/>
    <property type="match status" value="1"/>
</dbReference>
<dbReference type="SMART" id="SM00347">
    <property type="entry name" value="HTH_MARR"/>
    <property type="match status" value="1"/>
</dbReference>
<organism evidence="2 3">
    <name type="scientific">Chitinophaga horti</name>
    <dbReference type="NCBI Taxonomy" id="2920382"/>
    <lineage>
        <taxon>Bacteria</taxon>
        <taxon>Pseudomonadati</taxon>
        <taxon>Bacteroidota</taxon>
        <taxon>Chitinophagia</taxon>
        <taxon>Chitinophagales</taxon>
        <taxon>Chitinophagaceae</taxon>
        <taxon>Chitinophaga</taxon>
    </lineage>
</organism>
<dbReference type="PANTHER" id="PTHR33164:SF89">
    <property type="entry name" value="MARR FAMILY REGULATORY PROTEIN"/>
    <property type="match status" value="1"/>
</dbReference>
<dbReference type="Gene3D" id="1.10.10.10">
    <property type="entry name" value="Winged helix-like DNA-binding domain superfamily/Winged helix DNA-binding domain"/>
    <property type="match status" value="1"/>
</dbReference>
<dbReference type="InterPro" id="IPR036390">
    <property type="entry name" value="WH_DNA-bd_sf"/>
</dbReference>
<keyword evidence="3" id="KW-1185">Reference proteome</keyword>
<feature type="domain" description="HTH marR-type" evidence="1">
    <location>
        <begin position="17"/>
        <end position="152"/>
    </location>
</feature>
<dbReference type="Pfam" id="PF12802">
    <property type="entry name" value="MarR_2"/>
    <property type="match status" value="1"/>
</dbReference>
<dbReference type="EMBL" id="CP107006">
    <property type="protein sequence ID" value="UYQ92566.1"/>
    <property type="molecule type" value="Genomic_DNA"/>
</dbReference>
<protein>
    <submittedName>
        <fullName evidence="2">MarR family winged helix-turn-helix transcriptional regulator</fullName>
    </submittedName>
</protein>
<dbReference type="InterPro" id="IPR039422">
    <property type="entry name" value="MarR/SlyA-like"/>
</dbReference>
<accession>A0ABY6IZF9</accession>
<evidence type="ECO:0000313" key="2">
    <source>
        <dbReference type="EMBL" id="UYQ92566.1"/>
    </source>
</evidence>
<sequence>MVKESIFNPDHQAGSVPSKVVAAMERLSEAFRVLLWNEAKHHGISSTIQIQLLTFLLYYPESKRTVTYLANYFNMTKATISDAVKSLESKGLVQRKASETDTRSHCLYLSREGKSMARKAEKFAHPMQMAVLSLPADKQNALLEQLLKLIGNLNEQGVITPQSMCANCRYYATKGRTGHYCTLVQRMFRIVDLKLDCPDFEAVGHA</sequence>
<evidence type="ECO:0000259" key="1">
    <source>
        <dbReference type="PROSITE" id="PS50995"/>
    </source>
</evidence>
<dbReference type="Proteomes" id="UP001162741">
    <property type="component" value="Chromosome"/>
</dbReference>
<proteinExistence type="predicted"/>
<reference evidence="2" key="1">
    <citation type="submission" date="2022-10" db="EMBL/GenBank/DDBJ databases">
        <title>Chitinophaga sp. nov., isolated from soil.</title>
        <authorList>
            <person name="Jeon C.O."/>
        </authorList>
    </citation>
    <scope>NUCLEOTIDE SEQUENCE</scope>
    <source>
        <strain evidence="2">R8</strain>
    </source>
</reference>
<dbReference type="PROSITE" id="PS50995">
    <property type="entry name" value="HTH_MARR_2"/>
    <property type="match status" value="1"/>
</dbReference>
<gene>
    <name evidence="2" type="ORF">MKQ68_21000</name>
</gene>
<name>A0ABY6IZF9_9BACT</name>